<gene>
    <name evidence="2" type="ORF">C485_17107</name>
</gene>
<reference evidence="2 3" key="1">
    <citation type="journal article" date="2014" name="PLoS Genet.">
        <title>Phylogenetically driven sequencing of extremely halophilic archaea reveals strategies for static and dynamic osmo-response.</title>
        <authorList>
            <person name="Becker E.A."/>
            <person name="Seitzer P.M."/>
            <person name="Tritt A."/>
            <person name="Larsen D."/>
            <person name="Krusor M."/>
            <person name="Yao A.I."/>
            <person name="Wu D."/>
            <person name="Madern D."/>
            <person name="Eisen J.A."/>
            <person name="Darling A.E."/>
            <person name="Facciotti M.T."/>
        </authorList>
    </citation>
    <scope>NUCLEOTIDE SEQUENCE [LARGE SCALE GENOMIC DNA]</scope>
    <source>
        <strain evidence="2 3">JCM 12890</strain>
    </source>
</reference>
<keyword evidence="3" id="KW-1185">Reference proteome</keyword>
<dbReference type="Proteomes" id="UP000011511">
    <property type="component" value="Unassembled WGS sequence"/>
</dbReference>
<feature type="compositionally biased region" description="Basic and acidic residues" evidence="1">
    <location>
        <begin position="37"/>
        <end position="47"/>
    </location>
</feature>
<proteinExistence type="predicted"/>
<feature type="region of interest" description="Disordered" evidence="1">
    <location>
        <begin position="1"/>
        <end position="47"/>
    </location>
</feature>
<accession>L9ZD52</accession>
<protein>
    <submittedName>
        <fullName evidence="2">Uncharacterized protein</fullName>
    </submittedName>
</protein>
<dbReference type="AlphaFoldDB" id="L9ZD52"/>
<evidence type="ECO:0000256" key="1">
    <source>
        <dbReference type="SAM" id="MobiDB-lite"/>
    </source>
</evidence>
<evidence type="ECO:0000313" key="2">
    <source>
        <dbReference type="EMBL" id="ELY83492.1"/>
    </source>
</evidence>
<organism evidence="2 3">
    <name type="scientific">Natrinema altunense (strain JCM 12890 / CGMCC 1.3731 / AJ2)</name>
    <dbReference type="NCBI Taxonomy" id="1227494"/>
    <lineage>
        <taxon>Archaea</taxon>
        <taxon>Methanobacteriati</taxon>
        <taxon>Methanobacteriota</taxon>
        <taxon>Stenosarchaea group</taxon>
        <taxon>Halobacteria</taxon>
        <taxon>Halobacteriales</taxon>
        <taxon>Natrialbaceae</taxon>
        <taxon>Natrinema</taxon>
    </lineage>
</organism>
<feature type="compositionally biased region" description="Basic and acidic residues" evidence="1">
    <location>
        <begin position="8"/>
        <end position="22"/>
    </location>
</feature>
<dbReference type="EMBL" id="AOIK01000043">
    <property type="protein sequence ID" value="ELY83492.1"/>
    <property type="molecule type" value="Genomic_DNA"/>
</dbReference>
<sequence>MGQNESDSDSKSKSESGNDSRSIDGSGSTASSNGSEPNERQTPAEKVDIEALEIVRKESREVLEEQISLLGDIDGKTMRTVRTAVLFIG</sequence>
<dbReference type="RefSeq" id="WP_007110638.1">
    <property type="nucleotide sequence ID" value="NZ_AOIK01000043.1"/>
</dbReference>
<feature type="compositionally biased region" description="Polar residues" evidence="1">
    <location>
        <begin position="23"/>
        <end position="36"/>
    </location>
</feature>
<name>L9ZD52_NATA2</name>
<comment type="caution">
    <text evidence="2">The sequence shown here is derived from an EMBL/GenBank/DDBJ whole genome shotgun (WGS) entry which is preliminary data.</text>
</comment>
<evidence type="ECO:0000313" key="3">
    <source>
        <dbReference type="Proteomes" id="UP000011511"/>
    </source>
</evidence>